<protein>
    <submittedName>
        <fullName evidence="1">Uncharacterized protein</fullName>
    </submittedName>
</protein>
<evidence type="ECO:0000313" key="2">
    <source>
        <dbReference type="Proteomes" id="UP000319160"/>
    </source>
</evidence>
<gene>
    <name evidence="1" type="ORF">FHL15_009184</name>
</gene>
<comment type="caution">
    <text evidence="1">The sequence shown here is derived from an EMBL/GenBank/DDBJ whole genome shotgun (WGS) entry which is preliminary data.</text>
</comment>
<evidence type="ECO:0000313" key="1">
    <source>
        <dbReference type="EMBL" id="TRX89912.1"/>
    </source>
</evidence>
<reference evidence="2" key="1">
    <citation type="submission" date="2019-06" db="EMBL/GenBank/DDBJ databases">
        <title>Draft genome sequence of the griseofulvin-producing fungus Xylaria cubensis strain G536.</title>
        <authorList>
            <person name="Mead M.E."/>
            <person name="Raja H.A."/>
            <person name="Steenwyk J.L."/>
            <person name="Knowles S.L."/>
            <person name="Oberlies N.H."/>
            <person name="Rokas A."/>
        </authorList>
    </citation>
    <scope>NUCLEOTIDE SEQUENCE [LARGE SCALE GENOMIC DNA]</scope>
    <source>
        <strain evidence="2">G536</strain>
    </source>
</reference>
<sequence length="169" mass="18539">MRHDTAVVMGPTAHIEYADNCTFIELDTTRLRPWYNAERRSATRGNPLIEGALPNNLIPGIASCGTIPFASASRRGMWVFIPLEISRPNGRSWGTITATSVLQLDARVAFSTHIMMAASRPATKRYHRQSSKQGEIYDDQPGACIEIPQSAKFNATLLDKSSPIALAVP</sequence>
<dbReference type="EMBL" id="VFLP01000061">
    <property type="protein sequence ID" value="TRX89912.1"/>
    <property type="molecule type" value="Genomic_DNA"/>
</dbReference>
<keyword evidence="2" id="KW-1185">Reference proteome</keyword>
<name>A0A553HPN5_9PEZI</name>
<accession>A0A553HPN5</accession>
<dbReference type="AlphaFoldDB" id="A0A553HPN5"/>
<organism evidence="1 2">
    <name type="scientific">Xylaria flabelliformis</name>
    <dbReference type="NCBI Taxonomy" id="2512241"/>
    <lineage>
        <taxon>Eukaryota</taxon>
        <taxon>Fungi</taxon>
        <taxon>Dikarya</taxon>
        <taxon>Ascomycota</taxon>
        <taxon>Pezizomycotina</taxon>
        <taxon>Sordariomycetes</taxon>
        <taxon>Xylariomycetidae</taxon>
        <taxon>Xylariales</taxon>
        <taxon>Xylariaceae</taxon>
        <taxon>Xylaria</taxon>
    </lineage>
</organism>
<proteinExistence type="predicted"/>
<dbReference type="Proteomes" id="UP000319160">
    <property type="component" value="Unassembled WGS sequence"/>
</dbReference>